<gene>
    <name evidence="1" type="ORF">rCG_49580</name>
</gene>
<dbReference type="Proteomes" id="UP000234681">
    <property type="component" value="Chromosome 18"/>
</dbReference>
<name>A6J356_RAT</name>
<evidence type="ECO:0000313" key="1">
    <source>
        <dbReference type="EMBL" id="EDL76338.1"/>
    </source>
</evidence>
<dbReference type="EMBL" id="CH473974">
    <property type="protein sequence ID" value="EDL76338.1"/>
    <property type="molecule type" value="Genomic_DNA"/>
</dbReference>
<evidence type="ECO:0000313" key="2">
    <source>
        <dbReference type="Proteomes" id="UP000234681"/>
    </source>
</evidence>
<accession>A6J356</accession>
<organism evidence="1 2">
    <name type="scientific">Rattus norvegicus</name>
    <name type="common">Rat</name>
    <dbReference type="NCBI Taxonomy" id="10116"/>
    <lineage>
        <taxon>Eukaryota</taxon>
        <taxon>Metazoa</taxon>
        <taxon>Chordata</taxon>
        <taxon>Craniata</taxon>
        <taxon>Vertebrata</taxon>
        <taxon>Euteleostomi</taxon>
        <taxon>Mammalia</taxon>
        <taxon>Eutheria</taxon>
        <taxon>Euarchontoglires</taxon>
        <taxon>Glires</taxon>
        <taxon>Rodentia</taxon>
        <taxon>Myomorpha</taxon>
        <taxon>Muroidea</taxon>
        <taxon>Muridae</taxon>
        <taxon>Murinae</taxon>
        <taxon>Rattus</taxon>
    </lineage>
</organism>
<reference evidence="2" key="1">
    <citation type="submission" date="2005-09" db="EMBL/GenBank/DDBJ databases">
        <authorList>
            <person name="Mural R.J."/>
            <person name="Li P.W."/>
            <person name="Adams M.D."/>
            <person name="Amanatides P.G."/>
            <person name="Baden-Tillson H."/>
            <person name="Barnstead M."/>
            <person name="Chin S.H."/>
            <person name="Dew I."/>
            <person name="Evans C.A."/>
            <person name="Ferriera S."/>
            <person name="Flanigan M."/>
            <person name="Fosler C."/>
            <person name="Glodek A."/>
            <person name="Gu Z."/>
            <person name="Holt R.A."/>
            <person name="Jennings D."/>
            <person name="Kraft C.L."/>
            <person name="Lu F."/>
            <person name="Nguyen T."/>
            <person name="Nusskern D.R."/>
            <person name="Pfannkoch C.M."/>
            <person name="Sitter C."/>
            <person name="Sutton G.G."/>
            <person name="Venter J.C."/>
            <person name="Wang Z."/>
            <person name="Woodage T."/>
            <person name="Zheng X.H."/>
            <person name="Zhong F."/>
        </authorList>
    </citation>
    <scope>NUCLEOTIDE SEQUENCE [LARGE SCALE GENOMIC DNA]</scope>
    <source>
        <strain>BN</strain>
        <strain evidence="2">Sprague-Dawley</strain>
    </source>
</reference>
<feature type="non-terminal residue" evidence="1">
    <location>
        <position position="47"/>
    </location>
</feature>
<sequence>MQQYDVSCLHIHCVSLYHFIGELSPLICRDIREQWLSFPVIFVPRGG</sequence>
<proteinExistence type="predicted"/>
<protein>
    <submittedName>
        <fullName evidence="1">RCG49580</fullName>
    </submittedName>
</protein>
<dbReference type="AlphaFoldDB" id="A6J356"/>